<sequence length="358" mass="40008">MSKWTESRLLTISVLILVFLAILFLLTQMGSLFKELGLFLKSVLGPFIIAMIISYLLNPIVNLLSQRMVPRSIAVLIIYTLFILSLTILIINLLPHLDKQFHELAEHLPEWNQQLQLMADEYNHHSKDILPSSIKVGIERALIRLEQSISDSVGNLMSGIGNTINFFFLALIIPFLAFYMMKDAHDIEKSVISFIPRDKRRGMIKLFKDIDQALGNYVRGQFIVCLVVGLLAYIGYLIISLPYALILALVVSVFNIIPYLGPFIGAVPAILVAISESKELVLGVIIVNFIVQVLEGNFLSPQIVGKTLHMHPLFIIFALLVGGEIGGVMGLILAVPVFAVGKVIFEHLISYYIQHRTS</sequence>
<accession>A0A364K654</accession>
<reference evidence="9 10" key="2">
    <citation type="submission" date="2018-06" db="EMBL/GenBank/DDBJ databases">
        <authorList>
            <person name="Zhirakovskaya E."/>
        </authorList>
    </citation>
    <scope>NUCLEOTIDE SEQUENCE [LARGE SCALE GENOMIC DNA]</scope>
    <source>
        <strain evidence="9 10">FBKL4.011</strain>
    </source>
</reference>
<feature type="transmembrane region" description="Helical" evidence="8">
    <location>
        <begin position="73"/>
        <end position="94"/>
    </location>
</feature>
<organism evidence="9 10">
    <name type="scientific">Thermoflavimicrobium daqui</name>
    <dbReference type="NCBI Taxonomy" id="2137476"/>
    <lineage>
        <taxon>Bacteria</taxon>
        <taxon>Bacillati</taxon>
        <taxon>Bacillota</taxon>
        <taxon>Bacilli</taxon>
        <taxon>Bacillales</taxon>
        <taxon>Thermoactinomycetaceae</taxon>
        <taxon>Thermoflavimicrobium</taxon>
    </lineage>
</organism>
<evidence type="ECO:0000313" key="10">
    <source>
        <dbReference type="Proteomes" id="UP000251213"/>
    </source>
</evidence>
<keyword evidence="10" id="KW-1185">Reference proteome</keyword>
<feature type="transmembrane region" description="Helical" evidence="8">
    <location>
        <begin position="312"/>
        <end position="340"/>
    </location>
</feature>
<dbReference type="OrthoDB" id="9793390at2"/>
<dbReference type="RefSeq" id="WP_113658381.1">
    <property type="nucleotide sequence ID" value="NZ_KZ845665.1"/>
</dbReference>
<evidence type="ECO:0000256" key="1">
    <source>
        <dbReference type="ARBA" id="ARBA00004651"/>
    </source>
</evidence>
<feature type="transmembrane region" description="Helical" evidence="8">
    <location>
        <begin position="160"/>
        <end position="180"/>
    </location>
</feature>
<dbReference type="AlphaFoldDB" id="A0A364K654"/>
<evidence type="ECO:0000256" key="6">
    <source>
        <dbReference type="ARBA" id="ARBA00022989"/>
    </source>
</evidence>
<evidence type="ECO:0000256" key="4">
    <source>
        <dbReference type="ARBA" id="ARBA00022475"/>
    </source>
</evidence>
<evidence type="ECO:0000256" key="5">
    <source>
        <dbReference type="ARBA" id="ARBA00022692"/>
    </source>
</evidence>
<comment type="similarity">
    <text evidence="2">Belongs to the autoinducer-2 exporter (AI-2E) (TC 2.A.86) family.</text>
</comment>
<feature type="transmembrane region" description="Helical" evidence="8">
    <location>
        <begin position="222"/>
        <end position="239"/>
    </location>
</feature>
<keyword evidence="4" id="KW-1003">Cell membrane</keyword>
<dbReference type="Proteomes" id="UP000251213">
    <property type="component" value="Unassembled WGS sequence"/>
</dbReference>
<dbReference type="GO" id="GO:0055085">
    <property type="term" value="P:transmembrane transport"/>
    <property type="evidence" value="ECO:0007669"/>
    <property type="project" value="TreeGrafter"/>
</dbReference>
<proteinExistence type="inferred from homology"/>
<name>A0A364K654_9BACL</name>
<dbReference type="PANTHER" id="PTHR21716:SF53">
    <property type="entry name" value="PERMEASE PERM-RELATED"/>
    <property type="match status" value="1"/>
</dbReference>
<evidence type="ECO:0000313" key="9">
    <source>
        <dbReference type="EMBL" id="RAL25767.1"/>
    </source>
</evidence>
<feature type="transmembrane region" description="Helical" evidence="8">
    <location>
        <begin position="280"/>
        <end position="300"/>
    </location>
</feature>
<evidence type="ECO:0000256" key="7">
    <source>
        <dbReference type="ARBA" id="ARBA00023136"/>
    </source>
</evidence>
<evidence type="ECO:0000256" key="8">
    <source>
        <dbReference type="SAM" id="Phobius"/>
    </source>
</evidence>
<dbReference type="Pfam" id="PF01594">
    <property type="entry name" value="AI-2E_transport"/>
    <property type="match status" value="1"/>
</dbReference>
<dbReference type="InterPro" id="IPR002549">
    <property type="entry name" value="AI-2E-like"/>
</dbReference>
<evidence type="ECO:0000256" key="2">
    <source>
        <dbReference type="ARBA" id="ARBA00009773"/>
    </source>
</evidence>
<dbReference type="PANTHER" id="PTHR21716">
    <property type="entry name" value="TRANSMEMBRANE PROTEIN"/>
    <property type="match status" value="1"/>
</dbReference>
<feature type="transmembrane region" description="Helical" evidence="8">
    <location>
        <begin position="9"/>
        <end position="26"/>
    </location>
</feature>
<keyword evidence="7 8" id="KW-0472">Membrane</keyword>
<feature type="transmembrane region" description="Helical" evidence="8">
    <location>
        <begin position="245"/>
        <end position="273"/>
    </location>
</feature>
<dbReference type="GO" id="GO:0005886">
    <property type="term" value="C:plasma membrane"/>
    <property type="evidence" value="ECO:0007669"/>
    <property type="project" value="UniProtKB-SubCell"/>
</dbReference>
<comment type="caution">
    <text evidence="9">The sequence shown here is derived from an EMBL/GenBank/DDBJ whole genome shotgun (WGS) entry which is preliminary data.</text>
</comment>
<comment type="subcellular location">
    <subcellularLocation>
        <location evidence="1">Cell membrane</location>
        <topology evidence="1">Multi-pass membrane protein</topology>
    </subcellularLocation>
</comment>
<reference evidence="9 10" key="1">
    <citation type="submission" date="2018-06" db="EMBL/GenBank/DDBJ databases">
        <title>Thermoflavimicrobium daqus sp. nov., a thermophilic microbe isolated from Moutai-flavour Daqu.</title>
        <authorList>
            <person name="Wang X."/>
            <person name="Zhou H."/>
        </authorList>
    </citation>
    <scope>NUCLEOTIDE SEQUENCE [LARGE SCALE GENOMIC DNA]</scope>
    <source>
        <strain evidence="9 10">FBKL4.011</strain>
    </source>
</reference>
<evidence type="ECO:0000256" key="3">
    <source>
        <dbReference type="ARBA" id="ARBA00022448"/>
    </source>
</evidence>
<protein>
    <submittedName>
        <fullName evidence="9">AI-2E family transporter</fullName>
    </submittedName>
</protein>
<keyword evidence="5 8" id="KW-0812">Transmembrane</keyword>
<keyword evidence="3" id="KW-0813">Transport</keyword>
<keyword evidence="6 8" id="KW-1133">Transmembrane helix</keyword>
<dbReference type="EMBL" id="QJKK01000003">
    <property type="protein sequence ID" value="RAL25767.1"/>
    <property type="molecule type" value="Genomic_DNA"/>
</dbReference>
<feature type="transmembrane region" description="Helical" evidence="8">
    <location>
        <begin position="38"/>
        <end position="61"/>
    </location>
</feature>
<gene>
    <name evidence="9" type="ORF">DL897_06740</name>
</gene>